<comment type="caution">
    <text evidence="2">The sequence shown here is derived from an EMBL/GenBank/DDBJ whole genome shotgun (WGS) entry which is preliminary data.</text>
</comment>
<sequence length="151" mass="17080">MNSLSSHVIFILLAFDSAESNALRGKKEFVIVIKREVWKYTKDENDLVIDALDQHRADLDPIWNAPAQQLPPQFLRMALGCVTMDMDFLVEARSEEELPEKLNRNNSITSINSNESPTLFLVVWANALEKSLDEKIHLISLSLDSQGPSKV</sequence>
<evidence type="ECO:0000313" key="3">
    <source>
        <dbReference type="Proteomes" id="UP001604277"/>
    </source>
</evidence>
<name>A0ABD1U4K8_9LAMI</name>
<reference evidence="3" key="1">
    <citation type="submission" date="2024-07" db="EMBL/GenBank/DDBJ databases">
        <title>Two chromosome-level genome assemblies of Korean endemic species Abeliophyllum distichum and Forsythia ovata (Oleaceae).</title>
        <authorList>
            <person name="Jang H."/>
        </authorList>
    </citation>
    <scope>NUCLEOTIDE SEQUENCE [LARGE SCALE GENOMIC DNA]</scope>
</reference>
<feature type="chain" id="PRO_5044863094" evidence="1">
    <location>
        <begin position="21"/>
        <end position="151"/>
    </location>
</feature>
<accession>A0ABD1U4K8</accession>
<proteinExistence type="predicted"/>
<dbReference type="AlphaFoldDB" id="A0ABD1U4K8"/>
<keyword evidence="1" id="KW-0732">Signal</keyword>
<evidence type="ECO:0000313" key="2">
    <source>
        <dbReference type="EMBL" id="KAL2519934.1"/>
    </source>
</evidence>
<protein>
    <submittedName>
        <fullName evidence="2">Uncharacterized protein</fullName>
    </submittedName>
</protein>
<keyword evidence="3" id="KW-1185">Reference proteome</keyword>
<organism evidence="2 3">
    <name type="scientific">Forsythia ovata</name>
    <dbReference type="NCBI Taxonomy" id="205694"/>
    <lineage>
        <taxon>Eukaryota</taxon>
        <taxon>Viridiplantae</taxon>
        <taxon>Streptophyta</taxon>
        <taxon>Embryophyta</taxon>
        <taxon>Tracheophyta</taxon>
        <taxon>Spermatophyta</taxon>
        <taxon>Magnoliopsida</taxon>
        <taxon>eudicotyledons</taxon>
        <taxon>Gunneridae</taxon>
        <taxon>Pentapetalae</taxon>
        <taxon>asterids</taxon>
        <taxon>lamiids</taxon>
        <taxon>Lamiales</taxon>
        <taxon>Oleaceae</taxon>
        <taxon>Forsythieae</taxon>
        <taxon>Forsythia</taxon>
    </lineage>
</organism>
<gene>
    <name evidence="2" type="ORF">Fot_23857</name>
</gene>
<evidence type="ECO:0000256" key="1">
    <source>
        <dbReference type="SAM" id="SignalP"/>
    </source>
</evidence>
<dbReference type="EMBL" id="JBFOLJ010000007">
    <property type="protein sequence ID" value="KAL2519934.1"/>
    <property type="molecule type" value="Genomic_DNA"/>
</dbReference>
<dbReference type="Proteomes" id="UP001604277">
    <property type="component" value="Unassembled WGS sequence"/>
</dbReference>
<feature type="signal peptide" evidence="1">
    <location>
        <begin position="1"/>
        <end position="20"/>
    </location>
</feature>